<dbReference type="InterPro" id="IPR036661">
    <property type="entry name" value="Luciferase-like_sf"/>
</dbReference>
<dbReference type="SUPFAM" id="SSF51679">
    <property type="entry name" value="Bacterial luciferase-like"/>
    <property type="match status" value="1"/>
</dbReference>
<dbReference type="EMBL" id="JAATWM020000009">
    <property type="protein sequence ID" value="KAF9878700.1"/>
    <property type="molecule type" value="Genomic_DNA"/>
</dbReference>
<dbReference type="PIRSF" id="PIRSF000337">
    <property type="entry name" value="NTA_MOA"/>
    <property type="match status" value="1"/>
</dbReference>
<dbReference type="GO" id="GO:0004497">
    <property type="term" value="F:monooxygenase activity"/>
    <property type="evidence" value="ECO:0007669"/>
    <property type="project" value="InterPro"/>
</dbReference>
<name>A0A9P6LMQ8_9PEZI</name>
<dbReference type="AlphaFoldDB" id="A0A9P6LMQ8"/>
<keyword evidence="5" id="KW-1185">Reference proteome</keyword>
<evidence type="ECO:0000259" key="3">
    <source>
        <dbReference type="Pfam" id="PF00296"/>
    </source>
</evidence>
<dbReference type="InterPro" id="IPR011251">
    <property type="entry name" value="Luciferase-like_dom"/>
</dbReference>
<dbReference type="InterPro" id="IPR051260">
    <property type="entry name" value="Diverse_substr_monoxygenases"/>
</dbReference>
<dbReference type="InterPro" id="IPR016215">
    <property type="entry name" value="NTA_MOA"/>
</dbReference>
<reference evidence="4" key="1">
    <citation type="submission" date="2020-03" db="EMBL/GenBank/DDBJ databases">
        <authorList>
            <person name="He L."/>
        </authorList>
    </citation>
    <scope>NUCLEOTIDE SEQUENCE</scope>
    <source>
        <strain evidence="4">CkLH20</strain>
    </source>
</reference>
<proteinExistence type="inferred from homology"/>
<accession>A0A9P6LMQ8</accession>
<gene>
    <name evidence="4" type="ORF">CkaCkLH20_03600</name>
</gene>
<dbReference type="OrthoDB" id="8922241at2759"/>
<comment type="similarity">
    <text evidence="1">Belongs to the NtaA/SnaA/DszA monooxygenase family.</text>
</comment>
<dbReference type="Proteomes" id="UP000781932">
    <property type="component" value="Unassembled WGS sequence"/>
</dbReference>
<organism evidence="4 5">
    <name type="scientific">Colletotrichum karsti</name>
    <dbReference type="NCBI Taxonomy" id="1095194"/>
    <lineage>
        <taxon>Eukaryota</taxon>
        <taxon>Fungi</taxon>
        <taxon>Dikarya</taxon>
        <taxon>Ascomycota</taxon>
        <taxon>Pezizomycotina</taxon>
        <taxon>Sordariomycetes</taxon>
        <taxon>Hypocreomycetidae</taxon>
        <taxon>Glomerellales</taxon>
        <taxon>Glomerellaceae</taxon>
        <taxon>Colletotrichum</taxon>
        <taxon>Colletotrichum boninense species complex</taxon>
    </lineage>
</organism>
<sequence>MASTLSNASGLSRNADEKGQGSKRQILLNAFDFFGPGMLSPGQWKNPADRGLEKFDISFWVEYAKLLERGGFFSLFLADTLGGYETYGGSIDETIRRATQYPALDPSIPISAMAAATSKLSFAITSSTSHETPFLLARRFSTLDHITKGRFGWNIVTGWKKSAFQAIGLDDAIDHDLRYERADEYLRLLYKLWEGSWADDAVVADGPNDTYADPSRVRTIKHEGPFYKLNSKHIVPPSPQRTPFLFQAGTSEAGINFASNHAEAAFVGGTTPAQTGPKVAQLRAALAAKGRDPRRFKVFISFCPIIGKTDEEARQKLAEYKKYASVIGGLVQVSGVTGIDLSKVPLDRELSAADAGESRIRTHLDSFVNTTDGETWTARRVAEFASIGGLAPFAVGSPQTVADEFERWIDEADIDGFNIVSVVTPQSFEDVVDLLVPELRRRGLYPDISNGENSEHLTAREQVFGGGHKSLAAEHVGSKYKYDVYQEDQL</sequence>
<dbReference type="RefSeq" id="XP_038748161.1">
    <property type="nucleotide sequence ID" value="XM_038886319.1"/>
</dbReference>
<protein>
    <recommendedName>
        <fullName evidence="3">Luciferase-like domain-containing protein</fullName>
    </recommendedName>
</protein>
<feature type="domain" description="Luciferase-like" evidence="3">
    <location>
        <begin position="44"/>
        <end position="408"/>
    </location>
</feature>
<feature type="region of interest" description="Disordered" evidence="2">
    <location>
        <begin position="1"/>
        <end position="20"/>
    </location>
</feature>
<dbReference type="GO" id="GO:0016705">
    <property type="term" value="F:oxidoreductase activity, acting on paired donors, with incorporation or reduction of molecular oxygen"/>
    <property type="evidence" value="ECO:0007669"/>
    <property type="project" value="InterPro"/>
</dbReference>
<dbReference type="NCBIfam" id="TIGR03860">
    <property type="entry name" value="FMN_nitrolo"/>
    <property type="match status" value="1"/>
</dbReference>
<reference evidence="4" key="2">
    <citation type="submission" date="2020-11" db="EMBL/GenBank/DDBJ databases">
        <title>Whole genome sequencing of Colletotrichum sp.</title>
        <authorList>
            <person name="Li H."/>
        </authorList>
    </citation>
    <scope>NUCLEOTIDE SEQUENCE</scope>
    <source>
        <strain evidence="4">CkLH20</strain>
    </source>
</reference>
<dbReference type="GeneID" id="62159393"/>
<dbReference type="Gene3D" id="3.20.20.30">
    <property type="entry name" value="Luciferase-like domain"/>
    <property type="match status" value="1"/>
</dbReference>
<comment type="caution">
    <text evidence="4">The sequence shown here is derived from an EMBL/GenBank/DDBJ whole genome shotgun (WGS) entry which is preliminary data.</text>
</comment>
<dbReference type="PANTHER" id="PTHR30011:SF30">
    <property type="entry name" value="XENOBIOTIC COMPOUND MONOOXYGENASE, DSZA FAMILY (AFU_ORTHOLOGUE AFUA_6G01920)"/>
    <property type="match status" value="1"/>
</dbReference>
<evidence type="ECO:0000256" key="1">
    <source>
        <dbReference type="ARBA" id="ARBA00033748"/>
    </source>
</evidence>
<evidence type="ECO:0000256" key="2">
    <source>
        <dbReference type="SAM" id="MobiDB-lite"/>
    </source>
</evidence>
<evidence type="ECO:0000313" key="4">
    <source>
        <dbReference type="EMBL" id="KAF9878700.1"/>
    </source>
</evidence>
<feature type="compositionally biased region" description="Polar residues" evidence="2">
    <location>
        <begin position="1"/>
        <end position="12"/>
    </location>
</feature>
<dbReference type="Pfam" id="PF00296">
    <property type="entry name" value="Bac_luciferase"/>
    <property type="match status" value="1"/>
</dbReference>
<evidence type="ECO:0000313" key="5">
    <source>
        <dbReference type="Proteomes" id="UP000781932"/>
    </source>
</evidence>
<dbReference type="PANTHER" id="PTHR30011">
    <property type="entry name" value="ALKANESULFONATE MONOOXYGENASE-RELATED"/>
    <property type="match status" value="1"/>
</dbReference>